<evidence type="ECO:0000256" key="1">
    <source>
        <dbReference type="SAM" id="Phobius"/>
    </source>
</evidence>
<organism evidence="3">
    <name type="scientific">Anguilla anguilla</name>
    <name type="common">European freshwater eel</name>
    <name type="synonym">Muraena anguilla</name>
    <dbReference type="NCBI Taxonomy" id="7936"/>
    <lineage>
        <taxon>Eukaryota</taxon>
        <taxon>Metazoa</taxon>
        <taxon>Chordata</taxon>
        <taxon>Craniata</taxon>
        <taxon>Vertebrata</taxon>
        <taxon>Euteleostomi</taxon>
        <taxon>Actinopterygii</taxon>
        <taxon>Neopterygii</taxon>
        <taxon>Teleostei</taxon>
        <taxon>Anguilliformes</taxon>
        <taxon>Anguillidae</taxon>
        <taxon>Anguilla</taxon>
    </lineage>
</organism>
<proteinExistence type="predicted"/>
<keyword evidence="1" id="KW-1133">Transmembrane helix</keyword>
<keyword evidence="2" id="KW-0732">Signal</keyword>
<name>A0A0E9VAB8_ANGAN</name>
<evidence type="ECO:0008006" key="4">
    <source>
        <dbReference type="Google" id="ProtNLM"/>
    </source>
</evidence>
<feature type="transmembrane region" description="Helical" evidence="1">
    <location>
        <begin position="30"/>
        <end position="54"/>
    </location>
</feature>
<accession>A0A0E9VAB8</accession>
<keyword evidence="1" id="KW-0812">Transmembrane</keyword>
<evidence type="ECO:0000313" key="3">
    <source>
        <dbReference type="EMBL" id="JAH75054.1"/>
    </source>
</evidence>
<protein>
    <recommendedName>
        <fullName evidence="4">Secreted protein</fullName>
    </recommendedName>
</protein>
<dbReference type="EMBL" id="GBXM01033523">
    <property type="protein sequence ID" value="JAH75054.1"/>
    <property type="molecule type" value="Transcribed_RNA"/>
</dbReference>
<feature type="chain" id="PRO_5002433624" description="Secreted protein" evidence="2">
    <location>
        <begin position="21"/>
        <end position="56"/>
    </location>
</feature>
<reference evidence="3" key="1">
    <citation type="submission" date="2014-11" db="EMBL/GenBank/DDBJ databases">
        <authorList>
            <person name="Amaro Gonzalez C."/>
        </authorList>
    </citation>
    <scope>NUCLEOTIDE SEQUENCE</scope>
</reference>
<sequence>MNSVLPLLCMFPFCVFVVSGISCCTDYVSLSVRVCACVRVCVCVCVCVFVHVCLDS</sequence>
<evidence type="ECO:0000256" key="2">
    <source>
        <dbReference type="SAM" id="SignalP"/>
    </source>
</evidence>
<keyword evidence="1" id="KW-0472">Membrane</keyword>
<dbReference type="AlphaFoldDB" id="A0A0E9VAB8"/>
<feature type="signal peptide" evidence="2">
    <location>
        <begin position="1"/>
        <end position="20"/>
    </location>
</feature>
<reference evidence="3" key="2">
    <citation type="journal article" date="2015" name="Fish Shellfish Immunol.">
        <title>Early steps in the European eel (Anguilla anguilla)-Vibrio vulnificus interaction in the gills: Role of the RtxA13 toxin.</title>
        <authorList>
            <person name="Callol A."/>
            <person name="Pajuelo D."/>
            <person name="Ebbesson L."/>
            <person name="Teles M."/>
            <person name="MacKenzie S."/>
            <person name="Amaro C."/>
        </authorList>
    </citation>
    <scope>NUCLEOTIDE SEQUENCE</scope>
</reference>